<dbReference type="RefSeq" id="WP_130565262.1">
    <property type="nucleotide sequence ID" value="NZ_SHLY01000001.1"/>
</dbReference>
<comment type="caution">
    <text evidence="5">The sequence shown here is derived from an EMBL/GenBank/DDBJ whole genome shotgun (WGS) entry which is preliminary data.</text>
</comment>
<feature type="domain" description="Nitroreductase" evidence="4">
    <location>
        <begin position="19"/>
        <end position="185"/>
    </location>
</feature>
<dbReference type="SUPFAM" id="SSF55469">
    <property type="entry name" value="FMN-dependent nitroreductase-like"/>
    <property type="match status" value="1"/>
</dbReference>
<dbReference type="GO" id="GO:0102919">
    <property type="term" value="F:5,6-dimethylbenzimidazole synthase activity"/>
    <property type="evidence" value="ECO:0007669"/>
    <property type="project" value="UniProtKB-EC"/>
</dbReference>
<dbReference type="EMBL" id="SHLY01000001">
    <property type="protein sequence ID" value="TAA47680.1"/>
    <property type="molecule type" value="Genomic_DNA"/>
</dbReference>
<evidence type="ECO:0000256" key="1">
    <source>
        <dbReference type="ARBA" id="ARBA00022630"/>
    </source>
</evidence>
<evidence type="ECO:0000313" key="5">
    <source>
        <dbReference type="EMBL" id="TAA47680.1"/>
    </source>
</evidence>
<dbReference type="InterPro" id="IPR000415">
    <property type="entry name" value="Nitroreductase-like"/>
</dbReference>
<keyword evidence="1" id="KW-0285">Flavoprotein</keyword>
<name>A0ABY1WSF9_9GAMM</name>
<evidence type="ECO:0000256" key="3">
    <source>
        <dbReference type="ARBA" id="ARBA00023002"/>
    </source>
</evidence>
<dbReference type="Gene3D" id="3.40.109.10">
    <property type="entry name" value="NADH Oxidase"/>
    <property type="match status" value="1"/>
</dbReference>
<dbReference type="InterPro" id="IPR050627">
    <property type="entry name" value="Nitroreductase/BluB"/>
</dbReference>
<dbReference type="PANTHER" id="PTHR23026">
    <property type="entry name" value="NADPH NITROREDUCTASE"/>
    <property type="match status" value="1"/>
</dbReference>
<dbReference type="Pfam" id="PF00881">
    <property type="entry name" value="Nitroreductase"/>
    <property type="match status" value="1"/>
</dbReference>
<evidence type="ECO:0000259" key="4">
    <source>
        <dbReference type="Pfam" id="PF00881"/>
    </source>
</evidence>
<dbReference type="InterPro" id="IPR029479">
    <property type="entry name" value="Nitroreductase"/>
</dbReference>
<proteinExistence type="predicted"/>
<evidence type="ECO:0000313" key="6">
    <source>
        <dbReference type="Proteomes" id="UP000292544"/>
    </source>
</evidence>
<keyword evidence="3 5" id="KW-0560">Oxidoreductase</keyword>
<evidence type="ECO:0000256" key="2">
    <source>
        <dbReference type="ARBA" id="ARBA00022643"/>
    </source>
</evidence>
<protein>
    <submittedName>
        <fullName evidence="5">5,6-dimethylbenzimidazole synthase</fullName>
        <ecNumber evidence="5">1.13.11.79</ecNumber>
    </submittedName>
</protein>
<reference evidence="6" key="1">
    <citation type="submission" date="2019-02" db="EMBL/GenBank/DDBJ databases">
        <title>Draft genome sequence of Muricauda sp. 176CP4-71.</title>
        <authorList>
            <person name="Park J.-S."/>
        </authorList>
    </citation>
    <scope>NUCLEOTIDE SEQUENCE [LARGE SCALE GENOMIC DNA]</scope>
    <source>
        <strain evidence="6">176GS2-150</strain>
    </source>
</reference>
<dbReference type="NCBIfam" id="TIGR02476">
    <property type="entry name" value="BluB"/>
    <property type="match status" value="1"/>
</dbReference>
<keyword evidence="6" id="KW-1185">Reference proteome</keyword>
<dbReference type="EC" id="1.13.11.79" evidence="5"/>
<dbReference type="InterPro" id="IPR012825">
    <property type="entry name" value="BluB"/>
</dbReference>
<keyword evidence="2" id="KW-0288">FMN</keyword>
<dbReference type="PANTHER" id="PTHR23026:SF90">
    <property type="entry name" value="IODOTYROSINE DEIODINASE 1"/>
    <property type="match status" value="1"/>
</dbReference>
<dbReference type="Proteomes" id="UP000292544">
    <property type="component" value="Unassembled WGS sequence"/>
</dbReference>
<organism evidence="5 6">
    <name type="scientific">Corallincola spongiicola</name>
    <dbReference type="NCBI Taxonomy" id="2520508"/>
    <lineage>
        <taxon>Bacteria</taxon>
        <taxon>Pseudomonadati</taxon>
        <taxon>Pseudomonadota</taxon>
        <taxon>Gammaproteobacteria</taxon>
        <taxon>Alteromonadales</taxon>
        <taxon>Psychromonadaceae</taxon>
        <taxon>Corallincola</taxon>
    </lineage>
</organism>
<gene>
    <name evidence="5" type="primary">bluB</name>
    <name evidence="5" type="ORF">EXY25_00040</name>
</gene>
<accession>A0ABY1WSF9</accession>
<sequence>MAPRGRFSAEFADAVESVIQQRRDIRGNHFISKPIPDAVYQRILNAGLHAPSVGFSQPWRFVTIKEQATKEQISDSFEQKNREGEACFTDEKQSLYRRLKLEGIKESPINLAVFYAPNDGPVLGQTAMPDMGRFSVVCAIENMWLMARALNVGIGWVSILDPKVVKAAVKAPDTWELVGYLCLGYTDDFPEIPELKALGWDKQRELSEVLFDEVCPSNG</sequence>